<protein>
    <submittedName>
        <fullName evidence="4">Uncharacterized protein</fullName>
    </submittedName>
</protein>
<sequence length="50" mass="5060">MAYATWGGAGIVLAALVSFFLFHEQTSGLQVFGIALIVVGGIIANLAGGH</sequence>
<feature type="transmembrane region" description="Helical" evidence="3">
    <location>
        <begin position="29"/>
        <end position="48"/>
    </location>
</feature>
<keyword evidence="3" id="KW-0472">Membrane</keyword>
<comment type="subcellular location">
    <subcellularLocation>
        <location evidence="2">Cell membrane</location>
        <topology evidence="2">Multi-pass membrane protein</topology>
    </subcellularLocation>
    <subcellularLocation>
        <location evidence="1">Endomembrane system</location>
        <topology evidence="1">Multi-pass membrane protein</topology>
    </subcellularLocation>
</comment>
<keyword evidence="5" id="KW-1185">Reference proteome</keyword>
<feature type="transmembrane region" description="Helical" evidence="3">
    <location>
        <begin position="6"/>
        <end position="22"/>
    </location>
</feature>
<dbReference type="Proteomes" id="UP000051883">
    <property type="component" value="Unassembled WGS sequence"/>
</dbReference>
<dbReference type="RefSeq" id="WP_318635557.1">
    <property type="nucleotide sequence ID" value="NZ_AZDK01000011.1"/>
</dbReference>
<keyword evidence="2 3" id="KW-0812">Transmembrane</keyword>
<dbReference type="Pfam" id="PF00893">
    <property type="entry name" value="Multi_Drug_Res"/>
    <property type="match status" value="1"/>
</dbReference>
<accession>A0ABR5P081</accession>
<keyword evidence="3" id="KW-1133">Transmembrane helix</keyword>
<evidence type="ECO:0000256" key="1">
    <source>
        <dbReference type="ARBA" id="ARBA00004127"/>
    </source>
</evidence>
<dbReference type="EMBL" id="AZDK01000011">
    <property type="protein sequence ID" value="KRK59899.1"/>
    <property type="molecule type" value="Genomic_DNA"/>
</dbReference>
<comment type="similarity">
    <text evidence="2">Belongs to the drug/metabolite transporter (DMT) superfamily. Small multidrug resistance (SMR) (TC 2.A.7.1) family.</text>
</comment>
<organism evidence="4 5">
    <name type="scientific">Limosilactobacillus antri DSM 16041</name>
    <dbReference type="NCBI Taxonomy" id="525309"/>
    <lineage>
        <taxon>Bacteria</taxon>
        <taxon>Bacillati</taxon>
        <taxon>Bacillota</taxon>
        <taxon>Bacilli</taxon>
        <taxon>Lactobacillales</taxon>
        <taxon>Lactobacillaceae</taxon>
        <taxon>Limosilactobacillus</taxon>
    </lineage>
</organism>
<dbReference type="InterPro" id="IPR045324">
    <property type="entry name" value="Small_multidrug_res"/>
</dbReference>
<name>A0ABR5P081_9LACO</name>
<evidence type="ECO:0000313" key="5">
    <source>
        <dbReference type="Proteomes" id="UP000051883"/>
    </source>
</evidence>
<evidence type="ECO:0000256" key="2">
    <source>
        <dbReference type="RuleBase" id="RU003942"/>
    </source>
</evidence>
<dbReference type="SUPFAM" id="SSF103481">
    <property type="entry name" value="Multidrug resistance efflux transporter EmrE"/>
    <property type="match status" value="1"/>
</dbReference>
<comment type="caution">
    <text evidence="4">The sequence shown here is derived from an EMBL/GenBank/DDBJ whole genome shotgun (WGS) entry which is preliminary data.</text>
</comment>
<gene>
    <name evidence="4" type="ORF">FC31_GL000310</name>
</gene>
<proteinExistence type="inferred from homology"/>
<dbReference type="InterPro" id="IPR037185">
    <property type="entry name" value="EmrE-like"/>
</dbReference>
<reference evidence="4 5" key="1">
    <citation type="journal article" date="2015" name="Genome Announc.">
        <title>Expanding the biotechnology potential of lactobacilli through comparative genomics of 213 strains and associated genera.</title>
        <authorList>
            <person name="Sun Z."/>
            <person name="Harris H.M."/>
            <person name="McCann A."/>
            <person name="Guo C."/>
            <person name="Argimon S."/>
            <person name="Zhang W."/>
            <person name="Yang X."/>
            <person name="Jeffery I.B."/>
            <person name="Cooney J.C."/>
            <person name="Kagawa T.F."/>
            <person name="Liu W."/>
            <person name="Song Y."/>
            <person name="Salvetti E."/>
            <person name="Wrobel A."/>
            <person name="Rasinkangas P."/>
            <person name="Parkhill J."/>
            <person name="Rea M.C."/>
            <person name="O'Sullivan O."/>
            <person name="Ritari J."/>
            <person name="Douillard F.P."/>
            <person name="Paul Ross R."/>
            <person name="Yang R."/>
            <person name="Briner A.E."/>
            <person name="Felis G.E."/>
            <person name="de Vos W.M."/>
            <person name="Barrangou R."/>
            <person name="Klaenhammer T.R."/>
            <person name="Caufield P.W."/>
            <person name="Cui Y."/>
            <person name="Zhang H."/>
            <person name="O'Toole P.W."/>
        </authorList>
    </citation>
    <scope>NUCLEOTIDE SEQUENCE [LARGE SCALE GENOMIC DNA]</scope>
    <source>
        <strain evidence="4 5">DSM 16041</strain>
    </source>
</reference>
<evidence type="ECO:0000313" key="4">
    <source>
        <dbReference type="EMBL" id="KRK59899.1"/>
    </source>
</evidence>
<dbReference type="Gene3D" id="1.10.3730.20">
    <property type="match status" value="1"/>
</dbReference>
<evidence type="ECO:0000256" key="3">
    <source>
        <dbReference type="SAM" id="Phobius"/>
    </source>
</evidence>